<dbReference type="KEGG" id="xbc:ELE36_12750"/>
<accession>A0A411HKU5</accession>
<proteinExistence type="predicted"/>
<organism evidence="1 2">
    <name type="scientific">Pseudolysobacter antarcticus</name>
    <dbReference type="NCBI Taxonomy" id="2511995"/>
    <lineage>
        <taxon>Bacteria</taxon>
        <taxon>Pseudomonadati</taxon>
        <taxon>Pseudomonadota</taxon>
        <taxon>Gammaproteobacteria</taxon>
        <taxon>Lysobacterales</taxon>
        <taxon>Rhodanobacteraceae</taxon>
        <taxon>Pseudolysobacter</taxon>
    </lineage>
</organism>
<protein>
    <submittedName>
        <fullName evidence="1">Uncharacterized protein</fullName>
    </submittedName>
</protein>
<reference evidence="1 2" key="1">
    <citation type="submission" date="2019-01" db="EMBL/GenBank/DDBJ databases">
        <title>Pseudolysobacter antarctica gen. nov., sp. nov., isolated from Fildes Peninsula, Antarctica.</title>
        <authorList>
            <person name="Wei Z."/>
            <person name="Peng F."/>
        </authorList>
    </citation>
    <scope>NUCLEOTIDE SEQUENCE [LARGE SCALE GENOMIC DNA]</scope>
    <source>
        <strain evidence="1 2">AQ6-296</strain>
    </source>
</reference>
<evidence type="ECO:0000313" key="2">
    <source>
        <dbReference type="Proteomes" id="UP000291562"/>
    </source>
</evidence>
<dbReference type="EMBL" id="CP035704">
    <property type="protein sequence ID" value="QBB71149.1"/>
    <property type="molecule type" value="Genomic_DNA"/>
</dbReference>
<dbReference type="Proteomes" id="UP000291562">
    <property type="component" value="Chromosome"/>
</dbReference>
<keyword evidence="2" id="KW-1185">Reference proteome</keyword>
<dbReference type="RefSeq" id="WP_129833872.1">
    <property type="nucleotide sequence ID" value="NZ_CP035704.1"/>
</dbReference>
<sequence>MVVAIALAVRWWIGPSAAMETVVRREFVQSVVASGHVESPNRADFGAQITGTVLRVPVVEG</sequence>
<dbReference type="AlphaFoldDB" id="A0A411HKU5"/>
<gene>
    <name evidence="1" type="ORF">ELE36_12750</name>
</gene>
<evidence type="ECO:0000313" key="1">
    <source>
        <dbReference type="EMBL" id="QBB71149.1"/>
    </source>
</evidence>
<name>A0A411HKU5_9GAMM</name>